<dbReference type="KEGG" id="halz:E5139_11765"/>
<dbReference type="RefSeq" id="WP_015762685.1">
    <property type="nucleotide sequence ID" value="NZ_CP039375.1"/>
</dbReference>
<sequence length="89" mass="9502">MSQRQVRYNVGRALSDSPVVPLGDAKAQEQGGSSVYVPYPQPHARNQGIEQSSEVELALLAGTGVIMVAPSGFDWDTLEKQGEPFTAGQ</sequence>
<proteinExistence type="predicted"/>
<dbReference type="EMBL" id="CP039375">
    <property type="protein sequence ID" value="QCD66286.1"/>
    <property type="molecule type" value="Genomic_DNA"/>
</dbReference>
<organism evidence="2 3">
    <name type="scientific">Halomicrobium mukohataei</name>
    <dbReference type="NCBI Taxonomy" id="57705"/>
    <lineage>
        <taxon>Archaea</taxon>
        <taxon>Methanobacteriati</taxon>
        <taxon>Methanobacteriota</taxon>
        <taxon>Stenosarchaea group</taxon>
        <taxon>Halobacteria</taxon>
        <taxon>Halobacteriales</taxon>
        <taxon>Haloarculaceae</taxon>
        <taxon>Halomicrobium</taxon>
    </lineage>
</organism>
<dbReference type="AlphaFoldDB" id="A0A4D6KMU4"/>
<reference evidence="2 3" key="1">
    <citation type="submission" date="2019-04" db="EMBL/GenBank/DDBJ databases">
        <title>Complete genome sequence of Arthrobacter sp. ZXY-2 associated with effective atrazine degradation and salt adaptation.</title>
        <authorList>
            <person name="Zhao X."/>
        </authorList>
    </citation>
    <scope>NUCLEOTIDE SEQUENCE [LARGE SCALE GENOMIC DNA]</scope>
    <source>
        <strain evidence="3">ZP60</strain>
    </source>
</reference>
<evidence type="ECO:0000313" key="2">
    <source>
        <dbReference type="EMBL" id="QCD66286.1"/>
    </source>
</evidence>
<protein>
    <submittedName>
        <fullName evidence="2">Uncharacterized protein</fullName>
    </submittedName>
</protein>
<accession>A0A4D6KMU4</accession>
<feature type="region of interest" description="Disordered" evidence="1">
    <location>
        <begin position="18"/>
        <end position="49"/>
    </location>
</feature>
<evidence type="ECO:0000256" key="1">
    <source>
        <dbReference type="SAM" id="MobiDB-lite"/>
    </source>
</evidence>
<dbReference type="Proteomes" id="UP000297053">
    <property type="component" value="Chromosome"/>
</dbReference>
<name>A0A4D6KMU4_9EURY</name>
<dbReference type="GeneID" id="42179623"/>
<gene>
    <name evidence="2" type="ORF">E5139_11765</name>
</gene>
<evidence type="ECO:0000313" key="3">
    <source>
        <dbReference type="Proteomes" id="UP000297053"/>
    </source>
</evidence>
<reference evidence="2 3" key="2">
    <citation type="submission" date="2019-04" db="EMBL/GenBank/DDBJ databases">
        <authorList>
            <person name="Yang S."/>
            <person name="Wei W."/>
        </authorList>
    </citation>
    <scope>NUCLEOTIDE SEQUENCE [LARGE SCALE GENOMIC DNA]</scope>
    <source>
        <strain evidence="3">ZP60</strain>
    </source>
</reference>